<evidence type="ECO:0000313" key="3">
    <source>
        <dbReference type="Proteomes" id="UP000054279"/>
    </source>
</evidence>
<organism evidence="2 3">
    <name type="scientific">Sphaerobolus stellatus (strain SS14)</name>
    <dbReference type="NCBI Taxonomy" id="990650"/>
    <lineage>
        <taxon>Eukaryota</taxon>
        <taxon>Fungi</taxon>
        <taxon>Dikarya</taxon>
        <taxon>Basidiomycota</taxon>
        <taxon>Agaricomycotina</taxon>
        <taxon>Agaricomycetes</taxon>
        <taxon>Phallomycetidae</taxon>
        <taxon>Geastrales</taxon>
        <taxon>Sphaerobolaceae</taxon>
        <taxon>Sphaerobolus</taxon>
    </lineage>
</organism>
<protein>
    <submittedName>
        <fullName evidence="2">Uncharacterized protein</fullName>
    </submittedName>
</protein>
<dbReference type="AlphaFoldDB" id="A0A0C9VFP5"/>
<accession>A0A0C9VFP5</accession>
<feature type="region of interest" description="Disordered" evidence="1">
    <location>
        <begin position="73"/>
        <end position="124"/>
    </location>
</feature>
<feature type="compositionally biased region" description="Polar residues" evidence="1">
    <location>
        <begin position="96"/>
        <end position="105"/>
    </location>
</feature>
<dbReference type="EMBL" id="KN837145">
    <property type="protein sequence ID" value="KIJ40262.1"/>
    <property type="molecule type" value="Genomic_DNA"/>
</dbReference>
<proteinExistence type="predicted"/>
<dbReference type="Proteomes" id="UP000054279">
    <property type="component" value="Unassembled WGS sequence"/>
</dbReference>
<evidence type="ECO:0000256" key="1">
    <source>
        <dbReference type="SAM" id="MobiDB-lite"/>
    </source>
</evidence>
<name>A0A0C9VFP5_SPHS4</name>
<sequence>MANVPAAHAQAALADARRDHFELLNRIKEKMDIDGASRSEYRWYEIWDPALNWIAQNCSARQEVGVAPQHTLARESFKDPVDVNDPDGSTKAAGESQASQISGSVTHPDAIEVDPSFDPEAAPDAGLSEELRIPDFILIRSTVPLRSILLIVEIKPLNDSNRTNGTTIIRDYHWQVLTQVAFGFEDAEFRHHRTIFAMLGIGDTFQFREFRRQDVSLPPHRLGADGAATRIANPMPLAAPPWSPILPVFDTDDDGVILQYSTDFRDAIETMMAHPTHGLQVTW</sequence>
<dbReference type="HOGENOM" id="CLU_960339_0_0_1"/>
<reference evidence="2 3" key="1">
    <citation type="submission" date="2014-06" db="EMBL/GenBank/DDBJ databases">
        <title>Evolutionary Origins and Diversification of the Mycorrhizal Mutualists.</title>
        <authorList>
            <consortium name="DOE Joint Genome Institute"/>
            <consortium name="Mycorrhizal Genomics Consortium"/>
            <person name="Kohler A."/>
            <person name="Kuo A."/>
            <person name="Nagy L.G."/>
            <person name="Floudas D."/>
            <person name="Copeland A."/>
            <person name="Barry K.W."/>
            <person name="Cichocki N."/>
            <person name="Veneault-Fourrey C."/>
            <person name="LaButti K."/>
            <person name="Lindquist E.A."/>
            <person name="Lipzen A."/>
            <person name="Lundell T."/>
            <person name="Morin E."/>
            <person name="Murat C."/>
            <person name="Riley R."/>
            <person name="Ohm R."/>
            <person name="Sun H."/>
            <person name="Tunlid A."/>
            <person name="Henrissat B."/>
            <person name="Grigoriev I.V."/>
            <person name="Hibbett D.S."/>
            <person name="Martin F."/>
        </authorList>
    </citation>
    <scope>NUCLEOTIDE SEQUENCE [LARGE SCALE GENOMIC DNA]</scope>
    <source>
        <strain evidence="2 3">SS14</strain>
    </source>
</reference>
<gene>
    <name evidence="2" type="ORF">M422DRAFT_49206</name>
</gene>
<evidence type="ECO:0000313" key="2">
    <source>
        <dbReference type="EMBL" id="KIJ40262.1"/>
    </source>
</evidence>
<keyword evidence="3" id="KW-1185">Reference proteome</keyword>